<keyword evidence="3 9" id="KW-0812">Transmembrane</keyword>
<feature type="compositionally biased region" description="Low complexity" evidence="8">
    <location>
        <begin position="95"/>
        <end position="175"/>
    </location>
</feature>
<name>A0A026WP59_OOCBI</name>
<evidence type="ECO:0000313" key="10">
    <source>
        <dbReference type="EMBL" id="EZA57743.1"/>
    </source>
</evidence>
<keyword evidence="7" id="KW-0325">Glycoprotein</keyword>
<feature type="transmembrane region" description="Helical" evidence="9">
    <location>
        <begin position="203"/>
        <end position="226"/>
    </location>
</feature>
<feature type="region of interest" description="Disordered" evidence="8">
    <location>
        <begin position="88"/>
        <end position="175"/>
    </location>
</feature>
<feature type="transmembrane region" description="Helical" evidence="9">
    <location>
        <begin position="36"/>
        <end position="54"/>
    </location>
</feature>
<comment type="subcellular location">
    <subcellularLocation>
        <location evidence="1">Membrane</location>
        <topology evidence="1">Single-pass type I membrane protein</topology>
    </subcellularLocation>
</comment>
<keyword evidence="11" id="KW-1185">Reference proteome</keyword>
<dbReference type="STRING" id="2015173.A0A026WP59"/>
<sequence>MSDVKAATSRRVALAISPVAVSGGVVRVLFPKMKPLYVICAVLGLTIGSLLFTANGAPLEPTAANNNPVASANSTAAVVPAPVTVTGAKNDSDTPKVTTVDSTTTAVPENSSITDKTTPKATTVSTTTTTATTKPTTKSPDITTAVPTNATTTSTTTPTTSTTTTLAPVTSPSTTAAPTAAAVTTALPPSTASPSKDRHFDGLSFFGGIILATCLMAVAAFSWKFYRQCNERNYRTL</sequence>
<protein>
    <submittedName>
        <fullName evidence="10">Sialomucin core protein</fullName>
    </submittedName>
</protein>
<accession>A0A026WP59</accession>
<evidence type="ECO:0000313" key="11">
    <source>
        <dbReference type="Proteomes" id="UP000053097"/>
    </source>
</evidence>
<dbReference type="GO" id="GO:0031410">
    <property type="term" value="C:cytoplasmic vesicle"/>
    <property type="evidence" value="ECO:0007669"/>
    <property type="project" value="TreeGrafter"/>
</dbReference>
<evidence type="ECO:0000256" key="9">
    <source>
        <dbReference type="SAM" id="Phobius"/>
    </source>
</evidence>
<dbReference type="Proteomes" id="UP000053097">
    <property type="component" value="Unassembled WGS sequence"/>
</dbReference>
<keyword evidence="5 9" id="KW-1133">Transmembrane helix</keyword>
<organism evidence="10 11">
    <name type="scientific">Ooceraea biroi</name>
    <name type="common">Clonal raider ant</name>
    <name type="synonym">Cerapachys biroi</name>
    <dbReference type="NCBI Taxonomy" id="2015173"/>
    <lineage>
        <taxon>Eukaryota</taxon>
        <taxon>Metazoa</taxon>
        <taxon>Ecdysozoa</taxon>
        <taxon>Arthropoda</taxon>
        <taxon>Hexapoda</taxon>
        <taxon>Insecta</taxon>
        <taxon>Pterygota</taxon>
        <taxon>Neoptera</taxon>
        <taxon>Endopterygota</taxon>
        <taxon>Hymenoptera</taxon>
        <taxon>Apocrita</taxon>
        <taxon>Aculeata</taxon>
        <taxon>Formicoidea</taxon>
        <taxon>Formicidae</taxon>
        <taxon>Dorylinae</taxon>
        <taxon>Ooceraea</taxon>
    </lineage>
</organism>
<feature type="transmembrane region" description="Helical" evidence="9">
    <location>
        <begin position="12"/>
        <end position="30"/>
    </location>
</feature>
<dbReference type="InterPro" id="IPR007947">
    <property type="entry name" value="CD164_MGC24"/>
</dbReference>
<proteinExistence type="inferred from homology"/>
<evidence type="ECO:0000256" key="4">
    <source>
        <dbReference type="ARBA" id="ARBA00022729"/>
    </source>
</evidence>
<dbReference type="Pfam" id="PF05283">
    <property type="entry name" value="MGC-24"/>
    <property type="match status" value="1"/>
</dbReference>
<dbReference type="PANTHER" id="PTHR11337:SF8">
    <property type="entry name" value="VISGUN, ISOFORM E"/>
    <property type="match status" value="1"/>
</dbReference>
<dbReference type="GO" id="GO:0016020">
    <property type="term" value="C:membrane"/>
    <property type="evidence" value="ECO:0007669"/>
    <property type="project" value="UniProtKB-SubCell"/>
</dbReference>
<dbReference type="EMBL" id="KK107139">
    <property type="protein sequence ID" value="EZA57743.1"/>
    <property type="molecule type" value="Genomic_DNA"/>
</dbReference>
<dbReference type="OMA" id="KNHTERN"/>
<evidence type="ECO:0000256" key="2">
    <source>
        <dbReference type="ARBA" id="ARBA00005341"/>
    </source>
</evidence>
<evidence type="ECO:0000256" key="6">
    <source>
        <dbReference type="ARBA" id="ARBA00023136"/>
    </source>
</evidence>
<evidence type="ECO:0000256" key="8">
    <source>
        <dbReference type="SAM" id="MobiDB-lite"/>
    </source>
</evidence>
<evidence type="ECO:0000256" key="5">
    <source>
        <dbReference type="ARBA" id="ARBA00022989"/>
    </source>
</evidence>
<keyword evidence="4" id="KW-0732">Signal</keyword>
<evidence type="ECO:0000256" key="7">
    <source>
        <dbReference type="ARBA" id="ARBA00023180"/>
    </source>
</evidence>
<reference evidence="10 11" key="1">
    <citation type="journal article" date="2014" name="Curr. Biol.">
        <title>The genome of the clonal raider ant Cerapachys biroi.</title>
        <authorList>
            <person name="Oxley P.R."/>
            <person name="Ji L."/>
            <person name="Fetter-Pruneda I."/>
            <person name="McKenzie S.K."/>
            <person name="Li C."/>
            <person name="Hu H."/>
            <person name="Zhang G."/>
            <person name="Kronauer D.J."/>
        </authorList>
    </citation>
    <scope>NUCLEOTIDE SEQUENCE [LARGE SCALE GENOMIC DNA]</scope>
</reference>
<comment type="similarity">
    <text evidence="2">Belongs to the CD164 family.</text>
</comment>
<dbReference type="OrthoDB" id="6160056at2759"/>
<evidence type="ECO:0000256" key="1">
    <source>
        <dbReference type="ARBA" id="ARBA00004479"/>
    </source>
</evidence>
<evidence type="ECO:0000256" key="3">
    <source>
        <dbReference type="ARBA" id="ARBA00022692"/>
    </source>
</evidence>
<dbReference type="PANTHER" id="PTHR11337">
    <property type="entry name" value="MUCIN/PORIMIN"/>
    <property type="match status" value="1"/>
</dbReference>
<keyword evidence="6 9" id="KW-0472">Membrane</keyword>
<dbReference type="AlphaFoldDB" id="A0A026WP59"/>
<gene>
    <name evidence="10" type="ORF">X777_00843</name>
</gene>